<keyword evidence="3 5" id="KW-0687">Ribonucleoprotein</keyword>
<sequence>MSNLPKVSVADLLDAGIHFGHKTSRWNPKMAPYIYGVRDKVHIIDLQQTVPLMQIGLQKIYETVKNNGKVLFVSSKVQATELIAEYAEKCGQFYVNNRWLGGMLTNWSTISKSIKKLDHIEKVLEDEELIATYTKKEILDFSRKRGKLLKSLSGIRKIGGRPDLLVIIDTNREHLAISEAVKLGVPIVAVVDSNSDPDNINYPIPGNDDAIRSIRLYCSLFADAALAGIQDALADSGVDVGSANKVAKENKTLDGVTKLEKVAKVSKARPKVEVSEKKPVTGAVKEERIEEVKTEKVEAKKAPAIK</sequence>
<protein>
    <recommendedName>
        <fullName evidence="4 5">Small ribosomal subunit protein uS2</fullName>
    </recommendedName>
</protein>
<dbReference type="InterPro" id="IPR023591">
    <property type="entry name" value="Ribosomal_uS2_flav_dom_sf"/>
</dbReference>
<dbReference type="PROSITE" id="PS00963">
    <property type="entry name" value="RIBOSOMAL_S2_2"/>
    <property type="match status" value="1"/>
</dbReference>
<evidence type="ECO:0000256" key="6">
    <source>
        <dbReference type="RuleBase" id="RU003631"/>
    </source>
</evidence>
<dbReference type="EMBL" id="JARJFB010000051">
    <property type="protein sequence ID" value="MEA0970837.1"/>
    <property type="molecule type" value="Genomic_DNA"/>
</dbReference>
<dbReference type="PANTHER" id="PTHR12534">
    <property type="entry name" value="30S RIBOSOMAL PROTEIN S2 PROKARYOTIC AND ORGANELLAR"/>
    <property type="match status" value="1"/>
</dbReference>
<dbReference type="Gene3D" id="1.10.287.610">
    <property type="entry name" value="Helix hairpin bin"/>
    <property type="match status" value="1"/>
</dbReference>
<proteinExistence type="inferred from homology"/>
<keyword evidence="2 5" id="KW-0689">Ribosomal protein</keyword>
<dbReference type="SUPFAM" id="SSF52313">
    <property type="entry name" value="Ribosomal protein S2"/>
    <property type="match status" value="1"/>
</dbReference>
<comment type="similarity">
    <text evidence="1 5 6">Belongs to the universal ribosomal protein uS2 family.</text>
</comment>
<dbReference type="CDD" id="cd01425">
    <property type="entry name" value="RPS2"/>
    <property type="match status" value="1"/>
</dbReference>
<evidence type="ECO:0000256" key="2">
    <source>
        <dbReference type="ARBA" id="ARBA00022980"/>
    </source>
</evidence>
<dbReference type="InterPro" id="IPR001865">
    <property type="entry name" value="Ribosomal_uS2"/>
</dbReference>
<dbReference type="Pfam" id="PF00318">
    <property type="entry name" value="Ribosomal_S2"/>
    <property type="match status" value="1"/>
</dbReference>
<evidence type="ECO:0000313" key="8">
    <source>
        <dbReference type="Proteomes" id="UP001291687"/>
    </source>
</evidence>
<evidence type="ECO:0000313" key="7">
    <source>
        <dbReference type="EMBL" id="MEA0970837.1"/>
    </source>
</evidence>
<dbReference type="HAMAP" id="MF_00291_B">
    <property type="entry name" value="Ribosomal_uS2_B"/>
    <property type="match status" value="1"/>
</dbReference>
<evidence type="ECO:0000256" key="4">
    <source>
        <dbReference type="ARBA" id="ARBA00035256"/>
    </source>
</evidence>
<evidence type="ECO:0000256" key="3">
    <source>
        <dbReference type="ARBA" id="ARBA00023274"/>
    </source>
</evidence>
<evidence type="ECO:0000256" key="5">
    <source>
        <dbReference type="HAMAP-Rule" id="MF_00291"/>
    </source>
</evidence>
<name>A0ABU5NCG0_9RICK</name>
<evidence type="ECO:0000256" key="1">
    <source>
        <dbReference type="ARBA" id="ARBA00006242"/>
    </source>
</evidence>
<keyword evidence="8" id="KW-1185">Reference proteome</keyword>
<dbReference type="PRINTS" id="PR00395">
    <property type="entry name" value="RIBOSOMALS2"/>
</dbReference>
<dbReference type="Gene3D" id="3.40.50.10490">
    <property type="entry name" value="Glucose-6-phosphate isomerase like protein, domain 1"/>
    <property type="match status" value="1"/>
</dbReference>
<dbReference type="GO" id="GO:0005840">
    <property type="term" value="C:ribosome"/>
    <property type="evidence" value="ECO:0007669"/>
    <property type="project" value="UniProtKB-KW"/>
</dbReference>
<dbReference type="RefSeq" id="WP_322776735.1">
    <property type="nucleotide sequence ID" value="NZ_JARJFB010000051.1"/>
</dbReference>
<accession>A0ABU5NCG0</accession>
<dbReference type="NCBIfam" id="TIGR01011">
    <property type="entry name" value="rpsB_bact"/>
    <property type="match status" value="1"/>
</dbReference>
<reference evidence="7 8" key="1">
    <citation type="submission" date="2023-03" db="EMBL/GenBank/DDBJ databases">
        <title>Host association and intracellularity evolved multiple times independently in the Rickettsiales.</title>
        <authorList>
            <person name="Castelli M."/>
            <person name="Nardi T."/>
            <person name="Gammuto L."/>
            <person name="Bellinzona G."/>
            <person name="Sabaneyeva E."/>
            <person name="Potekhin A."/>
            <person name="Serra V."/>
            <person name="Petroni G."/>
            <person name="Sassera D."/>
        </authorList>
    </citation>
    <scope>NUCLEOTIDE SEQUENCE [LARGE SCALE GENOMIC DNA]</scope>
    <source>
        <strain evidence="7 8">Sr 2-6</strain>
    </source>
</reference>
<dbReference type="PANTHER" id="PTHR12534:SF0">
    <property type="entry name" value="SMALL RIBOSOMAL SUBUNIT PROTEIN US2M"/>
    <property type="match status" value="1"/>
</dbReference>
<dbReference type="InterPro" id="IPR005706">
    <property type="entry name" value="Ribosomal_uS2_bac/mit/plastid"/>
</dbReference>
<dbReference type="Proteomes" id="UP001291687">
    <property type="component" value="Unassembled WGS sequence"/>
</dbReference>
<gene>
    <name evidence="5" type="primary">rpsB</name>
    <name evidence="7" type="ORF">Megvenef_00806</name>
</gene>
<dbReference type="InterPro" id="IPR018130">
    <property type="entry name" value="Ribosomal_uS2_CS"/>
</dbReference>
<comment type="caution">
    <text evidence="7">The sequence shown here is derived from an EMBL/GenBank/DDBJ whole genome shotgun (WGS) entry which is preliminary data.</text>
</comment>
<organism evidence="7 8">
    <name type="scientific">Candidatus Megaera venefica</name>
    <dbReference type="NCBI Taxonomy" id="2055910"/>
    <lineage>
        <taxon>Bacteria</taxon>
        <taxon>Pseudomonadati</taxon>
        <taxon>Pseudomonadota</taxon>
        <taxon>Alphaproteobacteria</taxon>
        <taxon>Rickettsiales</taxon>
        <taxon>Rickettsiaceae</taxon>
        <taxon>Candidatus Megaera</taxon>
    </lineage>
</organism>